<dbReference type="Pfam" id="PF13439">
    <property type="entry name" value="Glyco_transf_4"/>
    <property type="match status" value="1"/>
</dbReference>
<evidence type="ECO:0000256" key="1">
    <source>
        <dbReference type="ARBA" id="ARBA00022676"/>
    </source>
</evidence>
<comment type="caution">
    <text evidence="5">The sequence shown here is derived from an EMBL/GenBank/DDBJ whole genome shotgun (WGS) entry which is preliminary data.</text>
</comment>
<dbReference type="InterPro" id="IPR001296">
    <property type="entry name" value="Glyco_trans_1"/>
</dbReference>
<evidence type="ECO:0000256" key="2">
    <source>
        <dbReference type="ARBA" id="ARBA00022679"/>
    </source>
</evidence>
<dbReference type="Gene3D" id="3.40.50.2000">
    <property type="entry name" value="Glycogen Phosphorylase B"/>
    <property type="match status" value="2"/>
</dbReference>
<dbReference type="EMBL" id="PQVF01000009">
    <property type="protein sequence ID" value="POY35884.1"/>
    <property type="molecule type" value="Genomic_DNA"/>
</dbReference>
<reference evidence="5 6" key="1">
    <citation type="submission" date="2018-01" db="EMBL/GenBank/DDBJ databases">
        <authorList>
            <person name="Gaut B.S."/>
            <person name="Morton B.R."/>
            <person name="Clegg M.T."/>
            <person name="Duvall M.R."/>
        </authorList>
    </citation>
    <scope>NUCLEOTIDE SEQUENCE [LARGE SCALE GENOMIC DNA]</scope>
    <source>
        <strain evidence="5 6">HR-AV</strain>
    </source>
</reference>
<dbReference type="CDD" id="cd03794">
    <property type="entry name" value="GT4_WbuB-like"/>
    <property type="match status" value="1"/>
</dbReference>
<organism evidence="5 6">
    <name type="scientific">Solitalea longa</name>
    <dbReference type="NCBI Taxonomy" id="2079460"/>
    <lineage>
        <taxon>Bacteria</taxon>
        <taxon>Pseudomonadati</taxon>
        <taxon>Bacteroidota</taxon>
        <taxon>Sphingobacteriia</taxon>
        <taxon>Sphingobacteriales</taxon>
        <taxon>Sphingobacteriaceae</taxon>
        <taxon>Solitalea</taxon>
    </lineage>
</organism>
<evidence type="ECO:0000313" key="5">
    <source>
        <dbReference type="EMBL" id="POY35884.1"/>
    </source>
</evidence>
<feature type="domain" description="Glycosyltransferase subfamily 4-like N-terminal" evidence="4">
    <location>
        <begin position="22"/>
        <end position="159"/>
    </location>
</feature>
<dbReference type="GO" id="GO:0016757">
    <property type="term" value="F:glycosyltransferase activity"/>
    <property type="evidence" value="ECO:0007669"/>
    <property type="project" value="UniProtKB-KW"/>
</dbReference>
<dbReference type="OrthoDB" id="9811902at2"/>
<proteinExistence type="predicted"/>
<gene>
    <name evidence="5" type="ORF">C3K47_13595</name>
</gene>
<evidence type="ECO:0000259" key="3">
    <source>
        <dbReference type="Pfam" id="PF00534"/>
    </source>
</evidence>
<keyword evidence="6" id="KW-1185">Reference proteome</keyword>
<dbReference type="Pfam" id="PF00534">
    <property type="entry name" value="Glycos_transf_1"/>
    <property type="match status" value="1"/>
</dbReference>
<dbReference type="AlphaFoldDB" id="A0A2S5A020"/>
<accession>A0A2S5A020</accession>
<evidence type="ECO:0000313" key="6">
    <source>
        <dbReference type="Proteomes" id="UP000236893"/>
    </source>
</evidence>
<dbReference type="SUPFAM" id="SSF53756">
    <property type="entry name" value="UDP-Glycosyltransferase/glycogen phosphorylase"/>
    <property type="match status" value="1"/>
</dbReference>
<keyword evidence="1" id="KW-0328">Glycosyltransferase</keyword>
<name>A0A2S5A020_9SPHI</name>
<dbReference type="InterPro" id="IPR028098">
    <property type="entry name" value="Glyco_trans_4-like_N"/>
</dbReference>
<sequence length="368" mass="41459">MKVCHLTSVHKRYDPRIYYKECRSLAKAGYKVHLIVADGLGDETKDGVNFNDVGASKGRFNRFVSTSMKIYKKAKEINAEIYHLHDPELLPVGYMLARKGKKVVYDAHEDVPVQIKAKAYINPLIKQPLSSSVKIVEDYIVKNIAGVITATPYIRDRFLPLNKNSVDVCNYPLINGTSIVKTKWELKNDSICYVGGISEVRGIKQMVEAMKYLNGYKLNLGGEFETDQLREETVKIEGWSKVNELGFLNRDKVGAILAESKIGIVTLQPIKNYVDAMPVKMFEYMLAGLPVVASNFPLYKEILESNKCGICVDPTDPKQIADAISFLLENQEQALQMGDNGYEAVLNKYNWASEEIKVLNLYDKLLAN</sequence>
<protein>
    <submittedName>
        <fullName evidence="5">Glycosyl transferase</fullName>
    </submittedName>
</protein>
<dbReference type="PANTHER" id="PTHR12526:SF629">
    <property type="entry name" value="TEICHURONIC ACID BIOSYNTHESIS GLYCOSYLTRANSFERASE TUAH-RELATED"/>
    <property type="match status" value="1"/>
</dbReference>
<feature type="domain" description="Glycosyl transferase family 1" evidence="3">
    <location>
        <begin position="181"/>
        <end position="343"/>
    </location>
</feature>
<keyword evidence="2 5" id="KW-0808">Transferase</keyword>
<dbReference type="PANTHER" id="PTHR12526">
    <property type="entry name" value="GLYCOSYLTRANSFERASE"/>
    <property type="match status" value="1"/>
</dbReference>
<evidence type="ECO:0000259" key="4">
    <source>
        <dbReference type="Pfam" id="PF13439"/>
    </source>
</evidence>
<dbReference type="Proteomes" id="UP000236893">
    <property type="component" value="Unassembled WGS sequence"/>
</dbReference>